<reference evidence="2" key="4">
    <citation type="submission" date="2019-03" db="UniProtKB">
        <authorList>
            <consortium name="EnsemblPlants"/>
        </authorList>
    </citation>
    <scope>IDENTIFICATION</scope>
</reference>
<name>A0A453AE95_AEGTS</name>
<dbReference type="SUPFAM" id="SSF54001">
    <property type="entry name" value="Cysteine proteinases"/>
    <property type="match status" value="1"/>
</dbReference>
<dbReference type="InterPro" id="IPR038765">
    <property type="entry name" value="Papain-like_cys_pep_sf"/>
</dbReference>
<evidence type="ECO:0000256" key="1">
    <source>
        <dbReference type="SAM" id="MobiDB-lite"/>
    </source>
</evidence>
<dbReference type="Proteomes" id="UP000015105">
    <property type="component" value="Chromosome 2D"/>
</dbReference>
<proteinExistence type="predicted"/>
<reference evidence="3" key="2">
    <citation type="journal article" date="2017" name="Nat. Plants">
        <title>The Aegilops tauschii genome reveals multiple impacts of transposons.</title>
        <authorList>
            <person name="Zhao G."/>
            <person name="Zou C."/>
            <person name="Li K."/>
            <person name="Wang K."/>
            <person name="Li T."/>
            <person name="Gao L."/>
            <person name="Zhang X."/>
            <person name="Wang H."/>
            <person name="Yang Z."/>
            <person name="Liu X."/>
            <person name="Jiang W."/>
            <person name="Mao L."/>
            <person name="Kong X."/>
            <person name="Jiao Y."/>
            <person name="Jia J."/>
        </authorList>
    </citation>
    <scope>NUCLEOTIDE SEQUENCE [LARGE SCALE GENOMIC DNA]</scope>
    <source>
        <strain evidence="3">cv. AL8/78</strain>
    </source>
</reference>
<feature type="region of interest" description="Disordered" evidence="1">
    <location>
        <begin position="48"/>
        <end position="72"/>
    </location>
</feature>
<dbReference type="Gramene" id="AET2Gv20096800.2">
    <property type="protein sequence ID" value="AET2Gv20096800.2"/>
    <property type="gene ID" value="AET2Gv20096800"/>
</dbReference>
<organism evidence="2 3">
    <name type="scientific">Aegilops tauschii subsp. strangulata</name>
    <name type="common">Goatgrass</name>
    <dbReference type="NCBI Taxonomy" id="200361"/>
    <lineage>
        <taxon>Eukaryota</taxon>
        <taxon>Viridiplantae</taxon>
        <taxon>Streptophyta</taxon>
        <taxon>Embryophyta</taxon>
        <taxon>Tracheophyta</taxon>
        <taxon>Spermatophyta</taxon>
        <taxon>Magnoliopsida</taxon>
        <taxon>Liliopsida</taxon>
        <taxon>Poales</taxon>
        <taxon>Poaceae</taxon>
        <taxon>BOP clade</taxon>
        <taxon>Pooideae</taxon>
        <taxon>Triticodae</taxon>
        <taxon>Triticeae</taxon>
        <taxon>Triticinae</taxon>
        <taxon>Aegilops</taxon>
    </lineage>
</organism>
<keyword evidence="3" id="KW-1185">Reference proteome</keyword>
<feature type="compositionally biased region" description="Polar residues" evidence="1">
    <location>
        <begin position="48"/>
        <end position="71"/>
    </location>
</feature>
<evidence type="ECO:0000313" key="2">
    <source>
        <dbReference type="EnsemblPlants" id="AET2Gv20096800.2"/>
    </source>
</evidence>
<protein>
    <submittedName>
        <fullName evidence="2">Uncharacterized protein</fullName>
    </submittedName>
</protein>
<reference evidence="2" key="3">
    <citation type="journal article" date="2017" name="Nature">
        <title>Genome sequence of the progenitor of the wheat D genome Aegilops tauschii.</title>
        <authorList>
            <person name="Luo M.C."/>
            <person name="Gu Y.Q."/>
            <person name="Puiu D."/>
            <person name="Wang H."/>
            <person name="Twardziok S.O."/>
            <person name="Deal K.R."/>
            <person name="Huo N."/>
            <person name="Zhu T."/>
            <person name="Wang L."/>
            <person name="Wang Y."/>
            <person name="McGuire P.E."/>
            <person name="Liu S."/>
            <person name="Long H."/>
            <person name="Ramasamy R.K."/>
            <person name="Rodriguez J.C."/>
            <person name="Van S.L."/>
            <person name="Yuan L."/>
            <person name="Wang Z."/>
            <person name="Xia Z."/>
            <person name="Xiao L."/>
            <person name="Anderson O.D."/>
            <person name="Ouyang S."/>
            <person name="Liang Y."/>
            <person name="Zimin A.V."/>
            <person name="Pertea G."/>
            <person name="Qi P."/>
            <person name="Bennetzen J.L."/>
            <person name="Dai X."/>
            <person name="Dawson M.W."/>
            <person name="Muller H.G."/>
            <person name="Kugler K."/>
            <person name="Rivarola-Duarte L."/>
            <person name="Spannagl M."/>
            <person name="Mayer K.F.X."/>
            <person name="Lu F.H."/>
            <person name="Bevan M.W."/>
            <person name="Leroy P."/>
            <person name="Li P."/>
            <person name="You F.M."/>
            <person name="Sun Q."/>
            <person name="Liu Z."/>
            <person name="Lyons E."/>
            <person name="Wicker T."/>
            <person name="Salzberg S.L."/>
            <person name="Devos K.M."/>
            <person name="Dvorak J."/>
        </authorList>
    </citation>
    <scope>NUCLEOTIDE SEQUENCE [LARGE SCALE GENOMIC DNA]</scope>
    <source>
        <strain evidence="2">cv. AL8/78</strain>
    </source>
</reference>
<sequence length="177" mass="19388">MRTGWLSTTVCTRTPLRRHAGSRFSKPMLSSLKCSMLRITSSGSVSTNSLISPMMSSRQPTQTSGSKQTPSEFFLPGSVLSSGFRYENLSLDALPATMDWRAKGAVTPVKDQVMVKIKAAREDSWMMPSNSLSRTEALLWSPTTHILQLTASARLDPTVPQPSLALRMCLPTTRAPL</sequence>
<reference evidence="2" key="5">
    <citation type="journal article" date="2021" name="G3 (Bethesda)">
        <title>Aegilops tauschii genome assembly Aet v5.0 features greater sequence contiguity and improved annotation.</title>
        <authorList>
            <person name="Wang L."/>
            <person name="Zhu T."/>
            <person name="Rodriguez J.C."/>
            <person name="Deal K.R."/>
            <person name="Dubcovsky J."/>
            <person name="McGuire P.E."/>
            <person name="Lux T."/>
            <person name="Spannagl M."/>
            <person name="Mayer K.F.X."/>
            <person name="Baldrich P."/>
            <person name="Meyers B.C."/>
            <person name="Huo N."/>
            <person name="Gu Y.Q."/>
            <person name="Zhou H."/>
            <person name="Devos K.M."/>
            <person name="Bennetzen J.L."/>
            <person name="Unver T."/>
            <person name="Budak H."/>
            <person name="Gulick P.J."/>
            <person name="Galiba G."/>
            <person name="Kalapos B."/>
            <person name="Nelson D.R."/>
            <person name="Li P."/>
            <person name="You F.M."/>
            <person name="Luo M.C."/>
            <person name="Dvorak J."/>
        </authorList>
    </citation>
    <scope>NUCLEOTIDE SEQUENCE [LARGE SCALE GENOMIC DNA]</scope>
    <source>
        <strain evidence="2">cv. AL8/78</strain>
    </source>
</reference>
<evidence type="ECO:0000313" key="3">
    <source>
        <dbReference type="Proteomes" id="UP000015105"/>
    </source>
</evidence>
<dbReference type="AlphaFoldDB" id="A0A453AE95"/>
<accession>A0A453AE95</accession>
<dbReference type="EnsemblPlants" id="AET2Gv20096800.2">
    <property type="protein sequence ID" value="AET2Gv20096800.2"/>
    <property type="gene ID" value="AET2Gv20096800"/>
</dbReference>
<reference evidence="3" key="1">
    <citation type="journal article" date="2014" name="Science">
        <title>Ancient hybridizations among the ancestral genomes of bread wheat.</title>
        <authorList>
            <consortium name="International Wheat Genome Sequencing Consortium,"/>
            <person name="Marcussen T."/>
            <person name="Sandve S.R."/>
            <person name="Heier L."/>
            <person name="Spannagl M."/>
            <person name="Pfeifer M."/>
            <person name="Jakobsen K.S."/>
            <person name="Wulff B.B."/>
            <person name="Steuernagel B."/>
            <person name="Mayer K.F."/>
            <person name="Olsen O.A."/>
        </authorList>
    </citation>
    <scope>NUCLEOTIDE SEQUENCE [LARGE SCALE GENOMIC DNA]</scope>
    <source>
        <strain evidence="3">cv. AL8/78</strain>
    </source>
</reference>